<dbReference type="STRING" id="1075402.AN216_09570"/>
<feature type="region of interest" description="Disordered" evidence="5">
    <location>
        <begin position="226"/>
        <end position="246"/>
    </location>
</feature>
<dbReference type="Gene3D" id="3.40.50.1000">
    <property type="entry name" value="HAD superfamily/HAD-like"/>
    <property type="match status" value="1"/>
</dbReference>
<keyword evidence="4" id="KW-0460">Magnesium</keyword>
<evidence type="ECO:0000313" key="6">
    <source>
        <dbReference type="EMBL" id="OEV03885.1"/>
    </source>
</evidence>
<dbReference type="Proteomes" id="UP000176101">
    <property type="component" value="Unassembled WGS sequence"/>
</dbReference>
<reference evidence="6 7" key="1">
    <citation type="journal article" date="2016" name="Front. Microbiol.">
        <title>Comparative Genomics Analysis of Streptomyces Species Reveals Their Adaptation to the Marine Environment and Their Diversity at the Genomic Level.</title>
        <authorList>
            <person name="Tian X."/>
            <person name="Zhang Z."/>
            <person name="Yang T."/>
            <person name="Chen M."/>
            <person name="Li J."/>
            <person name="Chen F."/>
            <person name="Yang J."/>
            <person name="Li W."/>
            <person name="Zhang B."/>
            <person name="Zhang Z."/>
            <person name="Wu J."/>
            <person name="Zhang C."/>
            <person name="Long L."/>
            <person name="Xiao J."/>
        </authorList>
    </citation>
    <scope>NUCLEOTIDE SEQUENCE [LARGE SCALE GENOMIC DNA]</scope>
    <source>
        <strain evidence="6 7">SCSIO 02100</strain>
    </source>
</reference>
<dbReference type="Gene3D" id="1.10.150.240">
    <property type="entry name" value="Putative phosphatase, domain 2"/>
    <property type="match status" value="1"/>
</dbReference>
<evidence type="ECO:0000256" key="3">
    <source>
        <dbReference type="ARBA" id="ARBA00022723"/>
    </source>
</evidence>
<feature type="compositionally biased region" description="Basic and acidic residues" evidence="5">
    <location>
        <begin position="228"/>
        <end position="246"/>
    </location>
</feature>
<dbReference type="GO" id="GO:0046872">
    <property type="term" value="F:metal ion binding"/>
    <property type="evidence" value="ECO:0007669"/>
    <property type="project" value="UniProtKB-KW"/>
</dbReference>
<keyword evidence="3" id="KW-0479">Metal-binding</keyword>
<evidence type="ECO:0000256" key="1">
    <source>
        <dbReference type="ARBA" id="ARBA00001946"/>
    </source>
</evidence>
<dbReference type="NCBIfam" id="TIGR01509">
    <property type="entry name" value="HAD-SF-IA-v3"/>
    <property type="match status" value="1"/>
</dbReference>
<comment type="caution">
    <text evidence="6">The sequence shown here is derived from an EMBL/GenBank/DDBJ whole genome shotgun (WGS) entry which is preliminary data.</text>
</comment>
<dbReference type="InterPro" id="IPR051600">
    <property type="entry name" value="Beta-PGM-like"/>
</dbReference>
<dbReference type="InterPro" id="IPR023198">
    <property type="entry name" value="PGP-like_dom2"/>
</dbReference>
<dbReference type="OrthoDB" id="9812856at2"/>
<dbReference type="Pfam" id="PF13419">
    <property type="entry name" value="HAD_2"/>
    <property type="match status" value="1"/>
</dbReference>
<dbReference type="CDD" id="cd07505">
    <property type="entry name" value="HAD_BPGM-like"/>
    <property type="match status" value="1"/>
</dbReference>
<name>A0A1E7KIZ9_9ACTN</name>
<accession>A0A1E7KIZ9</accession>
<organism evidence="6 7">
    <name type="scientific">Streptomyces oceani</name>
    <dbReference type="NCBI Taxonomy" id="1075402"/>
    <lineage>
        <taxon>Bacteria</taxon>
        <taxon>Bacillati</taxon>
        <taxon>Actinomycetota</taxon>
        <taxon>Actinomycetes</taxon>
        <taxon>Kitasatosporales</taxon>
        <taxon>Streptomycetaceae</taxon>
        <taxon>Streptomyces</taxon>
    </lineage>
</organism>
<dbReference type="PANTHER" id="PTHR46193:SF10">
    <property type="entry name" value="6-PHOSPHOGLUCONATE PHOSPHATASE"/>
    <property type="match status" value="1"/>
</dbReference>
<dbReference type="PATRIC" id="fig|1075402.3.peg.5306"/>
<proteinExistence type="inferred from homology"/>
<dbReference type="SUPFAM" id="SSF56784">
    <property type="entry name" value="HAD-like"/>
    <property type="match status" value="1"/>
</dbReference>
<dbReference type="AlphaFoldDB" id="A0A1E7KIZ9"/>
<dbReference type="GO" id="GO:0016787">
    <property type="term" value="F:hydrolase activity"/>
    <property type="evidence" value="ECO:0007669"/>
    <property type="project" value="UniProtKB-KW"/>
</dbReference>
<protein>
    <submittedName>
        <fullName evidence="6">Hydrolase</fullName>
    </submittedName>
</protein>
<evidence type="ECO:0000256" key="5">
    <source>
        <dbReference type="SAM" id="MobiDB-lite"/>
    </source>
</evidence>
<comment type="cofactor">
    <cofactor evidence="1">
        <name>Mg(2+)</name>
        <dbReference type="ChEBI" id="CHEBI:18420"/>
    </cofactor>
</comment>
<sequence length="246" mass="26119">MAVRSILSWVPAAVVFDCDGTLMDTERHWQDARARVLQEFGLTAGPGFAERAKGMHYTECAELMAEEAGRRSLAAGMAERLLAHFTELVSENPVTMPGAVELVHVLGRFAPLAVASNCPYEIVESCLHTADLLDHFAHIVVPGDGVRPKPYPDPYSAATQLCGVAPSGALAIEDSEAGIRSAVGAGLRVLGVGPTPGAEAASLVDLWVTALDEPSLRGWAGDWLPRQRAADTDRDSGNNRSPHSGE</sequence>
<dbReference type="EMBL" id="LJGU01000115">
    <property type="protein sequence ID" value="OEV03885.1"/>
    <property type="molecule type" value="Genomic_DNA"/>
</dbReference>
<dbReference type="InterPro" id="IPR023214">
    <property type="entry name" value="HAD_sf"/>
</dbReference>
<comment type="similarity">
    <text evidence="2">Belongs to the HAD-like hydrolase superfamily. CbbY/CbbZ/Gph/YieH family.</text>
</comment>
<evidence type="ECO:0000256" key="2">
    <source>
        <dbReference type="ARBA" id="ARBA00006171"/>
    </source>
</evidence>
<dbReference type="RefSeq" id="WP_070196207.1">
    <property type="nucleotide sequence ID" value="NZ_LJGU01000115.1"/>
</dbReference>
<dbReference type="InterPro" id="IPR006439">
    <property type="entry name" value="HAD-SF_hydro_IA"/>
</dbReference>
<dbReference type="InterPro" id="IPR036412">
    <property type="entry name" value="HAD-like_sf"/>
</dbReference>
<evidence type="ECO:0000313" key="7">
    <source>
        <dbReference type="Proteomes" id="UP000176101"/>
    </source>
</evidence>
<dbReference type="SFLD" id="SFLDS00003">
    <property type="entry name" value="Haloacid_Dehalogenase"/>
    <property type="match status" value="1"/>
</dbReference>
<keyword evidence="6" id="KW-0378">Hydrolase</keyword>
<keyword evidence="7" id="KW-1185">Reference proteome</keyword>
<dbReference type="PANTHER" id="PTHR46193">
    <property type="entry name" value="6-PHOSPHOGLUCONATE PHOSPHATASE"/>
    <property type="match status" value="1"/>
</dbReference>
<dbReference type="InterPro" id="IPR041492">
    <property type="entry name" value="HAD_2"/>
</dbReference>
<evidence type="ECO:0000256" key="4">
    <source>
        <dbReference type="ARBA" id="ARBA00022842"/>
    </source>
</evidence>
<gene>
    <name evidence="6" type="ORF">AN216_09570</name>
</gene>
<dbReference type="SFLD" id="SFLDG01129">
    <property type="entry name" value="C1.5:_HAD__Beta-PGM__Phosphata"/>
    <property type="match status" value="1"/>
</dbReference>